<dbReference type="InterPro" id="IPR029032">
    <property type="entry name" value="AhpD-like"/>
</dbReference>
<dbReference type="InterPro" id="IPR004675">
    <property type="entry name" value="AhpD_core"/>
</dbReference>
<evidence type="ECO:0000313" key="2">
    <source>
        <dbReference type="EMBL" id="MBD0384013.1"/>
    </source>
</evidence>
<name>A0A926QMK2_9BACL</name>
<dbReference type="EMBL" id="JACVVD010000014">
    <property type="protein sequence ID" value="MBD0384013.1"/>
    <property type="molecule type" value="Genomic_DNA"/>
</dbReference>
<dbReference type="InterPro" id="IPR003779">
    <property type="entry name" value="CMD-like"/>
</dbReference>
<dbReference type="Gene3D" id="1.20.1290.10">
    <property type="entry name" value="AhpD-like"/>
    <property type="match status" value="1"/>
</dbReference>
<evidence type="ECO:0000313" key="3">
    <source>
        <dbReference type="Proteomes" id="UP000650466"/>
    </source>
</evidence>
<comment type="caution">
    <text evidence="2">The sequence shown here is derived from an EMBL/GenBank/DDBJ whole genome shotgun (WGS) entry which is preliminary data.</text>
</comment>
<dbReference type="Proteomes" id="UP000650466">
    <property type="component" value="Unassembled WGS sequence"/>
</dbReference>
<dbReference type="NCBIfam" id="TIGR00778">
    <property type="entry name" value="ahpD_dom"/>
    <property type="match status" value="1"/>
</dbReference>
<proteinExistence type="predicted"/>
<dbReference type="PANTHER" id="PTHR33930">
    <property type="entry name" value="ALKYL HYDROPEROXIDE REDUCTASE AHPD"/>
    <property type="match status" value="1"/>
</dbReference>
<feature type="domain" description="Carboxymuconolactone decarboxylase-like" evidence="1">
    <location>
        <begin position="21"/>
        <end position="103"/>
    </location>
</feature>
<dbReference type="SUPFAM" id="SSF69118">
    <property type="entry name" value="AhpD-like"/>
    <property type="match status" value="1"/>
</dbReference>
<reference evidence="2" key="1">
    <citation type="submission" date="2020-09" db="EMBL/GenBank/DDBJ databases">
        <title>Draft Genome Sequence of Paenibacillus sp. WST5.</title>
        <authorList>
            <person name="Bao Z."/>
        </authorList>
    </citation>
    <scope>NUCLEOTIDE SEQUENCE</scope>
    <source>
        <strain evidence="2">WST5</strain>
    </source>
</reference>
<protein>
    <submittedName>
        <fullName evidence="2">Carboxymuconolactone decarboxylase family protein</fullName>
    </submittedName>
</protein>
<dbReference type="GO" id="GO:0051920">
    <property type="term" value="F:peroxiredoxin activity"/>
    <property type="evidence" value="ECO:0007669"/>
    <property type="project" value="InterPro"/>
</dbReference>
<dbReference type="AlphaFoldDB" id="A0A926QMK2"/>
<dbReference type="Pfam" id="PF02627">
    <property type="entry name" value="CMD"/>
    <property type="match status" value="1"/>
</dbReference>
<dbReference type="RefSeq" id="WP_188177788.1">
    <property type="nucleotide sequence ID" value="NZ_JACVVD010000014.1"/>
</dbReference>
<sequence>MNSYYDSSNLNRIPELMKLAPQAAASFLNFEKDIYHTSEAIPLKTKELIAIAVAHVTGCPYCIDVHVKKCKALGGTREEIFEAVLVAASTRAGAILSHATHALFAFEDQAVSSPNETPPSPPQCFC</sequence>
<accession>A0A926QMK2</accession>
<organism evidence="2 3">
    <name type="scientific">Paenibacillus sedimenti</name>
    <dbReference type="NCBI Taxonomy" id="2770274"/>
    <lineage>
        <taxon>Bacteria</taxon>
        <taxon>Bacillati</taxon>
        <taxon>Bacillota</taxon>
        <taxon>Bacilli</taxon>
        <taxon>Bacillales</taxon>
        <taxon>Paenibacillaceae</taxon>
        <taxon>Paenibacillus</taxon>
    </lineage>
</organism>
<dbReference type="PANTHER" id="PTHR33930:SF8">
    <property type="entry name" value="4-CARBOXYMUCONOLACTONE DECARBOXYLASE"/>
    <property type="match status" value="1"/>
</dbReference>
<keyword evidence="3" id="KW-1185">Reference proteome</keyword>
<gene>
    <name evidence="2" type="ORF">ICC18_28575</name>
</gene>
<evidence type="ECO:0000259" key="1">
    <source>
        <dbReference type="Pfam" id="PF02627"/>
    </source>
</evidence>